<dbReference type="InterPro" id="IPR025333">
    <property type="entry name" value="DUF4239"/>
</dbReference>
<sequence>MKQSYKRKRRVAIALGGCLVIAAVDGFVVPFSSHAQIQGHTRKLSQHPLFSSKPREEEMILAGLAPVESSSPQSVASPSLDVDYLRRLRRAVLTRRRREINEQEDESRTREDYLFILVALVPCIMAFFLWENISLALATFIDEHGAVGRAVDGREFANSLIRPTITGVVVPVISIALATLLSNTVNILRERQVNLRSLINKEACDLRLLRRAIFGMFGTRQHAGRRSRALTLMISYVDQLDRECHQGAIDILEELELSGGIATNELDRLSSMLHGVEGAAASRQGSVGAADGIIGRLNEYRSERVALLLTDFPDLHWVVLIALSVSICLTFLLESNQALNQYLNSIQLRSLFALLVGVFSATATLCLDLVDPFTGSFSIVSASAQVGDLRLCLQEDIREANAEAGEISSRTMNALRDLFQPIVSDGERGTEKSEEKSSGAYEEVGKLGSPTPTRYSMLSTIYFHLLTGPFGSQVRALGDLFAWVATIITKRIRWVLNWRR</sequence>
<feature type="transmembrane region" description="Helical" evidence="2">
    <location>
        <begin position="160"/>
        <end position="181"/>
    </location>
</feature>
<evidence type="ECO:0000256" key="1">
    <source>
        <dbReference type="SAM" id="MobiDB-lite"/>
    </source>
</evidence>
<name>A0ABD3QJX1_9STRA</name>
<protein>
    <submittedName>
        <fullName evidence="3">Uncharacterized protein</fullName>
    </submittedName>
</protein>
<dbReference type="Proteomes" id="UP001516023">
    <property type="component" value="Unassembled WGS sequence"/>
</dbReference>
<feature type="transmembrane region" description="Helical" evidence="2">
    <location>
        <begin position="346"/>
        <end position="370"/>
    </location>
</feature>
<feature type="transmembrane region" description="Helical" evidence="2">
    <location>
        <begin position="315"/>
        <end position="334"/>
    </location>
</feature>
<accession>A0ABD3QJX1</accession>
<dbReference type="EMBL" id="JABMIG020000030">
    <property type="protein sequence ID" value="KAL3800798.1"/>
    <property type="molecule type" value="Genomic_DNA"/>
</dbReference>
<keyword evidence="2" id="KW-0812">Transmembrane</keyword>
<feature type="region of interest" description="Disordered" evidence="1">
    <location>
        <begin position="426"/>
        <end position="447"/>
    </location>
</feature>
<keyword evidence="2" id="KW-1133">Transmembrane helix</keyword>
<gene>
    <name evidence="3" type="ORF">HJC23_001635</name>
</gene>
<dbReference type="Pfam" id="PF14023">
    <property type="entry name" value="Bestrophin-like"/>
    <property type="match status" value="1"/>
</dbReference>
<evidence type="ECO:0000313" key="4">
    <source>
        <dbReference type="Proteomes" id="UP001516023"/>
    </source>
</evidence>
<reference evidence="3 4" key="1">
    <citation type="journal article" date="2020" name="G3 (Bethesda)">
        <title>Improved Reference Genome for Cyclotella cryptica CCMP332, a Model for Cell Wall Morphogenesis, Salinity Adaptation, and Lipid Production in Diatoms (Bacillariophyta).</title>
        <authorList>
            <person name="Roberts W.R."/>
            <person name="Downey K.M."/>
            <person name="Ruck E.C."/>
            <person name="Traller J.C."/>
            <person name="Alverson A.J."/>
        </authorList>
    </citation>
    <scope>NUCLEOTIDE SEQUENCE [LARGE SCALE GENOMIC DNA]</scope>
    <source>
        <strain evidence="3 4">CCMP332</strain>
    </source>
</reference>
<evidence type="ECO:0000256" key="2">
    <source>
        <dbReference type="SAM" id="Phobius"/>
    </source>
</evidence>
<comment type="caution">
    <text evidence="3">The sequence shown here is derived from an EMBL/GenBank/DDBJ whole genome shotgun (WGS) entry which is preliminary data.</text>
</comment>
<proteinExistence type="predicted"/>
<dbReference type="AlphaFoldDB" id="A0ABD3QJX1"/>
<keyword evidence="4" id="KW-1185">Reference proteome</keyword>
<feature type="transmembrane region" description="Helical" evidence="2">
    <location>
        <begin position="113"/>
        <end position="140"/>
    </location>
</feature>
<organism evidence="3 4">
    <name type="scientific">Cyclotella cryptica</name>
    <dbReference type="NCBI Taxonomy" id="29204"/>
    <lineage>
        <taxon>Eukaryota</taxon>
        <taxon>Sar</taxon>
        <taxon>Stramenopiles</taxon>
        <taxon>Ochrophyta</taxon>
        <taxon>Bacillariophyta</taxon>
        <taxon>Coscinodiscophyceae</taxon>
        <taxon>Thalassiosirophycidae</taxon>
        <taxon>Stephanodiscales</taxon>
        <taxon>Stephanodiscaceae</taxon>
        <taxon>Cyclotella</taxon>
    </lineage>
</organism>
<evidence type="ECO:0000313" key="3">
    <source>
        <dbReference type="EMBL" id="KAL3800798.1"/>
    </source>
</evidence>
<feature type="compositionally biased region" description="Basic and acidic residues" evidence="1">
    <location>
        <begin position="426"/>
        <end position="437"/>
    </location>
</feature>
<keyword evidence="2" id="KW-0472">Membrane</keyword>